<protein>
    <submittedName>
        <fullName evidence="1">28418_t:CDS:1</fullName>
    </submittedName>
</protein>
<gene>
    <name evidence="1" type="ORF">RPERSI_LOCUS7964</name>
</gene>
<comment type="caution">
    <text evidence="1">The sequence shown here is derived from an EMBL/GenBank/DDBJ whole genome shotgun (WGS) entry which is preliminary data.</text>
</comment>
<reference evidence="1" key="1">
    <citation type="submission" date="2021-06" db="EMBL/GenBank/DDBJ databases">
        <authorList>
            <person name="Kallberg Y."/>
            <person name="Tangrot J."/>
            <person name="Rosling A."/>
        </authorList>
    </citation>
    <scope>NUCLEOTIDE SEQUENCE</scope>
    <source>
        <strain evidence="1">MA461A</strain>
    </source>
</reference>
<evidence type="ECO:0000313" key="2">
    <source>
        <dbReference type="Proteomes" id="UP000789920"/>
    </source>
</evidence>
<evidence type="ECO:0000313" key="1">
    <source>
        <dbReference type="EMBL" id="CAG8653149.1"/>
    </source>
</evidence>
<dbReference type="Proteomes" id="UP000789920">
    <property type="component" value="Unassembled WGS sequence"/>
</dbReference>
<dbReference type="EMBL" id="CAJVQC010013972">
    <property type="protein sequence ID" value="CAG8653149.1"/>
    <property type="molecule type" value="Genomic_DNA"/>
</dbReference>
<keyword evidence="2" id="KW-1185">Reference proteome</keyword>
<organism evidence="1 2">
    <name type="scientific">Racocetra persica</name>
    <dbReference type="NCBI Taxonomy" id="160502"/>
    <lineage>
        <taxon>Eukaryota</taxon>
        <taxon>Fungi</taxon>
        <taxon>Fungi incertae sedis</taxon>
        <taxon>Mucoromycota</taxon>
        <taxon>Glomeromycotina</taxon>
        <taxon>Glomeromycetes</taxon>
        <taxon>Diversisporales</taxon>
        <taxon>Gigasporaceae</taxon>
        <taxon>Racocetra</taxon>
    </lineage>
</organism>
<accession>A0ACA9NGC2</accession>
<name>A0ACA9NGC2_9GLOM</name>
<sequence>MTITKEQTYMILELNQGDSELEIKKAYRKLSLQHHPEKNGNSEEKEVEELQKEAKENLDWSISFVFSSEEAQKELTSFTESERERYFKELQEIRERGDGEIGKIAIFRQNLFKAESRKMLSEKIKDSYDSKLLTDIINIAVIMCSDDAPLYQGEENY</sequence>
<proteinExistence type="predicted"/>